<name>A0A810PUF2_9FIRM</name>
<feature type="transmembrane region" description="Helical" evidence="8">
    <location>
        <begin position="301"/>
        <end position="329"/>
    </location>
</feature>
<dbReference type="EMBL" id="AP023416">
    <property type="protein sequence ID" value="BCK79374.1"/>
    <property type="molecule type" value="Genomic_DNA"/>
</dbReference>
<dbReference type="KEGG" id="vfa:MM35RIKEN_15660"/>
<feature type="transmembrane region" description="Helical" evidence="8">
    <location>
        <begin position="91"/>
        <end position="117"/>
    </location>
</feature>
<protein>
    <submittedName>
        <fullName evidence="9">AI-2E family transporter</fullName>
    </submittedName>
</protein>
<dbReference type="GO" id="GO:0005886">
    <property type="term" value="C:plasma membrane"/>
    <property type="evidence" value="ECO:0007669"/>
    <property type="project" value="UniProtKB-SubCell"/>
</dbReference>
<accession>A0A810PUF2</accession>
<comment type="subcellular location">
    <subcellularLocation>
        <location evidence="1">Cell membrane</location>
        <topology evidence="1">Multi-pass membrane protein</topology>
    </subcellularLocation>
</comment>
<sequence>MKDKAKYVRWGLTAFLVGCALLIFYDVFYRDNAGTVQAFFGKLWSILAPVLYGLAMAYLLAPLVNHLERWILRAKDALEKKRGRSAPVRRGLLRAVSILLTWAVVLVVLYLLFAMLIPQLVDSVTTLISNLETYYNQIYAWVTNLLEKNPIVSTWLSDLVNRYYSEATNWLTTELLPGLQATLTSFTGSLVTGVWSVITFAKNFIIGIIISVYLLAAKEKSLARCCKLLYGVLPEDRAMFAVRGFRRVDYIFSGFVRGKLLDSLIIGILCFIGCSILNMPYTPLISVVVGVTNVIPFFGPFLGAIPSALLILLVSPLQCLYFVLFILLLQQLDGNVIGPKILGGSTGISSLWVIIAILVGGGFGGVLGMFLGVPIFACLQVLVRWLVNTRLQKKHMPLEASAYVNRDHQASETPPDPPESENK</sequence>
<comment type="similarity">
    <text evidence="2">Belongs to the autoinducer-2 exporter (AI-2E) (TC 2.A.86) family.</text>
</comment>
<dbReference type="RefSeq" id="WP_212820902.1">
    <property type="nucleotide sequence ID" value="NZ_AP023416.1"/>
</dbReference>
<organism evidence="9 10">
    <name type="scientific">Vescimonas fastidiosa</name>
    <dbReference type="NCBI Taxonomy" id="2714353"/>
    <lineage>
        <taxon>Bacteria</taxon>
        <taxon>Bacillati</taxon>
        <taxon>Bacillota</taxon>
        <taxon>Clostridia</taxon>
        <taxon>Eubacteriales</taxon>
        <taxon>Oscillospiraceae</taxon>
        <taxon>Vescimonas</taxon>
    </lineage>
</organism>
<proteinExistence type="inferred from homology"/>
<evidence type="ECO:0000256" key="6">
    <source>
        <dbReference type="ARBA" id="ARBA00022989"/>
    </source>
</evidence>
<gene>
    <name evidence="9" type="ORF">MM35RIKEN_15660</name>
</gene>
<evidence type="ECO:0000256" key="4">
    <source>
        <dbReference type="ARBA" id="ARBA00022475"/>
    </source>
</evidence>
<dbReference type="Pfam" id="PF01594">
    <property type="entry name" value="AI-2E_transport"/>
    <property type="match status" value="1"/>
</dbReference>
<keyword evidence="5 8" id="KW-0812">Transmembrane</keyword>
<feature type="transmembrane region" description="Helical" evidence="8">
    <location>
        <begin position="7"/>
        <end position="28"/>
    </location>
</feature>
<feature type="transmembrane region" description="Helical" evidence="8">
    <location>
        <begin position="341"/>
        <end position="360"/>
    </location>
</feature>
<keyword evidence="6 8" id="KW-1133">Transmembrane helix</keyword>
<keyword evidence="4" id="KW-1003">Cell membrane</keyword>
<geneLocation type="plasmid" evidence="9 10">
    <name>pMM35_01</name>
</geneLocation>
<evidence type="ECO:0000256" key="7">
    <source>
        <dbReference type="ARBA" id="ARBA00023136"/>
    </source>
</evidence>
<dbReference type="GO" id="GO:0055085">
    <property type="term" value="P:transmembrane transport"/>
    <property type="evidence" value="ECO:0007669"/>
    <property type="project" value="TreeGrafter"/>
</dbReference>
<reference evidence="9" key="1">
    <citation type="submission" date="2020-09" db="EMBL/GenBank/DDBJ databases">
        <title>New species isolated from human feces.</title>
        <authorList>
            <person name="Kitahara M."/>
            <person name="Shigeno Y."/>
            <person name="Shime M."/>
            <person name="Matsumoto Y."/>
            <person name="Nakamura S."/>
            <person name="Motooka D."/>
            <person name="Fukuoka S."/>
            <person name="Nishikawa H."/>
            <person name="Benno Y."/>
        </authorList>
    </citation>
    <scope>NUCLEOTIDE SEQUENCE</scope>
    <source>
        <strain evidence="9">MM35</strain>
        <plasmid evidence="9">pMM35_01</plasmid>
    </source>
</reference>
<evidence type="ECO:0000256" key="5">
    <source>
        <dbReference type="ARBA" id="ARBA00022692"/>
    </source>
</evidence>
<dbReference type="PANTHER" id="PTHR21716:SF53">
    <property type="entry name" value="PERMEASE PERM-RELATED"/>
    <property type="match status" value="1"/>
</dbReference>
<feature type="transmembrane region" description="Helical" evidence="8">
    <location>
        <begin position="43"/>
        <end position="64"/>
    </location>
</feature>
<dbReference type="InterPro" id="IPR002549">
    <property type="entry name" value="AI-2E-like"/>
</dbReference>
<feature type="transmembrane region" description="Helical" evidence="8">
    <location>
        <begin position="260"/>
        <end position="281"/>
    </location>
</feature>
<dbReference type="AlphaFoldDB" id="A0A810PUF2"/>
<evidence type="ECO:0000313" key="10">
    <source>
        <dbReference type="Proteomes" id="UP000681343"/>
    </source>
</evidence>
<dbReference type="PANTHER" id="PTHR21716">
    <property type="entry name" value="TRANSMEMBRANE PROTEIN"/>
    <property type="match status" value="1"/>
</dbReference>
<keyword evidence="10" id="KW-1185">Reference proteome</keyword>
<keyword evidence="9" id="KW-0614">Plasmid</keyword>
<feature type="transmembrane region" description="Helical" evidence="8">
    <location>
        <begin position="366"/>
        <end position="387"/>
    </location>
</feature>
<evidence type="ECO:0000256" key="2">
    <source>
        <dbReference type="ARBA" id="ARBA00009773"/>
    </source>
</evidence>
<feature type="transmembrane region" description="Helical" evidence="8">
    <location>
        <begin position="193"/>
        <end position="215"/>
    </location>
</feature>
<evidence type="ECO:0000256" key="1">
    <source>
        <dbReference type="ARBA" id="ARBA00004651"/>
    </source>
</evidence>
<dbReference type="Proteomes" id="UP000681343">
    <property type="component" value="Plasmid pMM35_01"/>
</dbReference>
<evidence type="ECO:0000256" key="3">
    <source>
        <dbReference type="ARBA" id="ARBA00022448"/>
    </source>
</evidence>
<evidence type="ECO:0000256" key="8">
    <source>
        <dbReference type="SAM" id="Phobius"/>
    </source>
</evidence>
<keyword evidence="3" id="KW-0813">Transport</keyword>
<keyword evidence="7 8" id="KW-0472">Membrane</keyword>
<evidence type="ECO:0000313" key="9">
    <source>
        <dbReference type="EMBL" id="BCK79374.1"/>
    </source>
</evidence>